<dbReference type="STRING" id="1314751.GCA_001591425_03094"/>
<evidence type="ECO:0000313" key="1">
    <source>
        <dbReference type="EMBL" id="AST93984.1"/>
    </source>
</evidence>
<reference evidence="1 2" key="1">
    <citation type="submission" date="2016-12" db="EMBL/GenBank/DDBJ databases">
        <title>The whole genome sequencing and assembly of Bacillus cohnii DSM 6307T strain.</title>
        <authorList>
            <person name="Lee Y.-J."/>
            <person name="Yi H."/>
            <person name="Bahn Y.-S."/>
            <person name="Kim J.F."/>
            <person name="Lee D.-W."/>
        </authorList>
    </citation>
    <scope>NUCLEOTIDE SEQUENCE [LARGE SCALE GENOMIC DNA]</scope>
    <source>
        <strain evidence="1 2">DSM 6307</strain>
    </source>
</reference>
<keyword evidence="2" id="KW-1185">Reference proteome</keyword>
<sequence length="76" mass="8854">MAIHYHCRHCQCGVGSIENASVFSEALGFHHLSDDERQEMISYQQNGDIHVQTICEDCQEALNRNPDFHQYEKFIQ</sequence>
<dbReference type="KEGG" id="bcoh:BC6307_23305"/>
<accession>A0A223KX49</accession>
<dbReference type="AlphaFoldDB" id="A0A223KX49"/>
<organism evidence="1 2">
    <name type="scientific">Sutcliffiella cohnii</name>
    <dbReference type="NCBI Taxonomy" id="33932"/>
    <lineage>
        <taxon>Bacteria</taxon>
        <taxon>Bacillati</taxon>
        <taxon>Bacillota</taxon>
        <taxon>Bacilli</taxon>
        <taxon>Bacillales</taxon>
        <taxon>Bacillaceae</taxon>
        <taxon>Sutcliffiella</taxon>
    </lineage>
</organism>
<dbReference type="InterPro" id="IPR020115">
    <property type="entry name" value="Fin"/>
</dbReference>
<dbReference type="Pfam" id="PF10955">
    <property type="entry name" value="Fin"/>
    <property type="match status" value="1"/>
</dbReference>
<name>A0A223KX49_9BACI</name>
<proteinExistence type="predicted"/>
<evidence type="ECO:0000313" key="2">
    <source>
        <dbReference type="Proteomes" id="UP000215224"/>
    </source>
</evidence>
<dbReference type="GO" id="GO:0010468">
    <property type="term" value="P:regulation of gene expression"/>
    <property type="evidence" value="ECO:0007669"/>
    <property type="project" value="InterPro"/>
</dbReference>
<protein>
    <submittedName>
        <fullName evidence="1">Peptide ABC transporter permease</fullName>
    </submittedName>
</protein>
<dbReference type="Proteomes" id="UP000215224">
    <property type="component" value="Chromosome"/>
</dbReference>
<dbReference type="RefSeq" id="WP_066418045.1">
    <property type="nucleotide sequence ID" value="NZ_CP018866.1"/>
</dbReference>
<gene>
    <name evidence="1" type="ORF">BC6307_23305</name>
</gene>
<dbReference type="EMBL" id="CP018866">
    <property type="protein sequence ID" value="AST93984.1"/>
    <property type="molecule type" value="Genomic_DNA"/>
</dbReference>